<keyword evidence="5" id="KW-1185">Reference proteome</keyword>
<evidence type="ECO:0000313" key="5">
    <source>
        <dbReference type="Proteomes" id="UP001447842"/>
    </source>
</evidence>
<dbReference type="Pfam" id="PF00156">
    <property type="entry name" value="Pribosyltran"/>
    <property type="match status" value="1"/>
</dbReference>
<dbReference type="EMBL" id="CP147920">
    <property type="protein sequence ID" value="XAU14663.1"/>
    <property type="molecule type" value="Genomic_DNA"/>
</dbReference>
<name>A0ABZ3HA43_9BACT</name>
<feature type="domain" description="Phosphoribosyltransferase" evidence="3">
    <location>
        <begin position="9"/>
        <end position="142"/>
    </location>
</feature>
<dbReference type="PANTHER" id="PTHR43363:SF1">
    <property type="entry name" value="HYPOXANTHINE-GUANINE PHOSPHORIBOSYLTRANSFERASE"/>
    <property type="match status" value="1"/>
</dbReference>
<dbReference type="InterPro" id="IPR000836">
    <property type="entry name" value="PRTase_dom"/>
</dbReference>
<reference evidence="4 5" key="1">
    <citation type="submission" date="2024-03" db="EMBL/GenBank/DDBJ databases">
        <title>Sulfurimonas sp. HSL3-1.</title>
        <authorList>
            <person name="Wang S."/>
        </authorList>
    </citation>
    <scope>NUCLEOTIDE SEQUENCE [LARGE SCALE GENOMIC DNA]</scope>
    <source>
        <strain evidence="4 5">HSL3-1</strain>
    </source>
</reference>
<dbReference type="SUPFAM" id="SSF53271">
    <property type="entry name" value="PRTase-like"/>
    <property type="match status" value="1"/>
</dbReference>
<dbReference type="Gene3D" id="3.40.50.2020">
    <property type="match status" value="1"/>
</dbReference>
<dbReference type="CDD" id="cd06223">
    <property type="entry name" value="PRTases_typeI"/>
    <property type="match status" value="1"/>
</dbReference>
<sequence>MYYYSYEAFEADMRSLLPACRAYAPDMIVALARGGMMGAQLLGYGLDVRNIGLLRVASYDDDSQRDTVTVDGDCPDGTFRRILIVDDIVDSGKTLQQVKAYLRERYPQSAIKCAAPWSKPTACEQPDFSCREATEWIEFFWDRFDG</sequence>
<evidence type="ECO:0000313" key="4">
    <source>
        <dbReference type="EMBL" id="XAU14663.1"/>
    </source>
</evidence>
<keyword evidence="1 4" id="KW-0328">Glycosyltransferase</keyword>
<protein>
    <submittedName>
        <fullName evidence="4">Phosphoribosyltransferase family protein</fullName>
    </submittedName>
</protein>
<evidence type="ECO:0000256" key="2">
    <source>
        <dbReference type="ARBA" id="ARBA00022679"/>
    </source>
</evidence>
<gene>
    <name evidence="4" type="ORF">WCY31_10470</name>
</gene>
<dbReference type="GO" id="GO:0016757">
    <property type="term" value="F:glycosyltransferase activity"/>
    <property type="evidence" value="ECO:0007669"/>
    <property type="project" value="UniProtKB-KW"/>
</dbReference>
<organism evidence="4 5">
    <name type="scientific">Sulfurimonas diazotrophicus</name>
    <dbReference type="NCBI Taxonomy" id="3131939"/>
    <lineage>
        <taxon>Bacteria</taxon>
        <taxon>Pseudomonadati</taxon>
        <taxon>Campylobacterota</taxon>
        <taxon>Epsilonproteobacteria</taxon>
        <taxon>Campylobacterales</taxon>
        <taxon>Sulfurimonadaceae</taxon>
        <taxon>Sulfurimonas</taxon>
    </lineage>
</organism>
<keyword evidence="2" id="KW-0808">Transferase</keyword>
<evidence type="ECO:0000259" key="3">
    <source>
        <dbReference type="Pfam" id="PF00156"/>
    </source>
</evidence>
<dbReference type="RefSeq" id="WP_345972331.1">
    <property type="nucleotide sequence ID" value="NZ_CP147920.1"/>
</dbReference>
<proteinExistence type="predicted"/>
<dbReference type="Proteomes" id="UP001447842">
    <property type="component" value="Chromosome"/>
</dbReference>
<dbReference type="PANTHER" id="PTHR43363">
    <property type="entry name" value="HYPOXANTHINE PHOSPHORIBOSYLTRANSFERASE"/>
    <property type="match status" value="1"/>
</dbReference>
<evidence type="ECO:0000256" key="1">
    <source>
        <dbReference type="ARBA" id="ARBA00022676"/>
    </source>
</evidence>
<dbReference type="InterPro" id="IPR029057">
    <property type="entry name" value="PRTase-like"/>
</dbReference>
<accession>A0ABZ3HA43</accession>